<accession>A0A8J4L4F3</accession>
<comment type="caution">
    <text evidence="3">The sequence shown here is derived from an EMBL/GenBank/DDBJ whole genome shotgun (WGS) entry which is preliminary data.</text>
</comment>
<feature type="transmembrane region" description="Helical" evidence="1">
    <location>
        <begin position="66"/>
        <end position="87"/>
    </location>
</feature>
<evidence type="ECO:0000256" key="1">
    <source>
        <dbReference type="SAM" id="Phobius"/>
    </source>
</evidence>
<organism evidence="3 4">
    <name type="scientific">Aptenodytes patagonicus</name>
    <name type="common">King penguin</name>
    <dbReference type="NCBI Taxonomy" id="9234"/>
    <lineage>
        <taxon>Eukaryota</taxon>
        <taxon>Metazoa</taxon>
        <taxon>Chordata</taxon>
        <taxon>Craniata</taxon>
        <taxon>Vertebrata</taxon>
        <taxon>Euteleostomi</taxon>
        <taxon>Archelosauria</taxon>
        <taxon>Archosauria</taxon>
        <taxon>Dinosauria</taxon>
        <taxon>Saurischia</taxon>
        <taxon>Theropoda</taxon>
        <taxon>Coelurosauria</taxon>
        <taxon>Aves</taxon>
        <taxon>Neognathae</taxon>
        <taxon>Neoaves</taxon>
        <taxon>Aequornithes</taxon>
        <taxon>Sphenisciformes</taxon>
        <taxon>Spheniscidae</taxon>
        <taxon>Aptenodytes</taxon>
    </lineage>
</organism>
<evidence type="ECO:0000256" key="2">
    <source>
        <dbReference type="SAM" id="SignalP"/>
    </source>
</evidence>
<name>A0A8J4L4F3_APTPA</name>
<proteinExistence type="predicted"/>
<dbReference type="EMBL" id="VULM01012829">
    <property type="protein sequence ID" value="KAF1654915.1"/>
    <property type="molecule type" value="Genomic_DNA"/>
</dbReference>
<keyword evidence="4" id="KW-1185">Reference proteome</keyword>
<keyword evidence="1" id="KW-0812">Transmembrane</keyword>
<feature type="non-terminal residue" evidence="3">
    <location>
        <position position="1"/>
    </location>
</feature>
<keyword evidence="1" id="KW-1133">Transmembrane helix</keyword>
<keyword evidence="2" id="KW-0732">Signal</keyword>
<protein>
    <submittedName>
        <fullName evidence="3">Uncharacterized protein</fullName>
    </submittedName>
</protein>
<feature type="non-terminal residue" evidence="3">
    <location>
        <position position="143"/>
    </location>
</feature>
<evidence type="ECO:0000313" key="3">
    <source>
        <dbReference type="EMBL" id="KAF1654915.1"/>
    </source>
</evidence>
<feature type="chain" id="PRO_5035197493" evidence="2">
    <location>
        <begin position="21"/>
        <end position="143"/>
    </location>
</feature>
<keyword evidence="1" id="KW-0472">Membrane</keyword>
<feature type="signal peptide" evidence="2">
    <location>
        <begin position="1"/>
        <end position="20"/>
    </location>
</feature>
<reference evidence="3" key="1">
    <citation type="journal article" date="2019" name="Gigascience">
        <title>High-coverage genomes to elucidate the evolution of penguins.</title>
        <authorList>
            <person name="Pan H."/>
            <person name="Cole T.L."/>
            <person name="Bi X."/>
            <person name="Fang M."/>
            <person name="Zhou C."/>
            <person name="Yang Z."/>
            <person name="Ksepka D.T."/>
            <person name="Hart T."/>
            <person name="Bouzat J.L."/>
            <person name="Argilla L.S."/>
            <person name="Bertelsen M.F."/>
            <person name="Boersma P.D."/>
            <person name="Bost C.A."/>
            <person name="Cherel Y."/>
            <person name="Dann P."/>
            <person name="Fiddaman S.R."/>
            <person name="Howard P."/>
            <person name="Labuschagne K."/>
            <person name="Mattern T."/>
            <person name="Miller G."/>
            <person name="Parker P."/>
            <person name="Phillips R.A."/>
            <person name="Quillfeldt P."/>
            <person name="Ryan P.G."/>
            <person name="Taylor H."/>
            <person name="Thompson D.R."/>
            <person name="Young M.J."/>
            <person name="Ellegaard M.R."/>
            <person name="Gilbert M.T.P."/>
            <person name="Sinding M.S."/>
            <person name="Pacheco G."/>
            <person name="Shepherd L.D."/>
            <person name="Tennyson A.J.D."/>
            <person name="Grosser S."/>
            <person name="Kay E."/>
            <person name="Nupen L.J."/>
            <person name="Ellenberg U."/>
            <person name="Houston D.M."/>
            <person name="Reeve A.H."/>
            <person name="Johnson K."/>
            <person name="Masello J.F."/>
            <person name="Stracke T."/>
            <person name="McKinlay B."/>
            <person name="Borboroglu P.G."/>
            <person name="Zhang D.X."/>
            <person name="Zhang G."/>
        </authorList>
    </citation>
    <scope>NUCLEOTIDE SEQUENCE</scope>
    <source>
        <strain evidence="3">KP FORT 001</strain>
    </source>
</reference>
<dbReference type="Proteomes" id="UP000751161">
    <property type="component" value="Unassembled WGS sequence"/>
</dbReference>
<evidence type="ECO:0000313" key="4">
    <source>
        <dbReference type="Proteomes" id="UP000751161"/>
    </source>
</evidence>
<dbReference type="AlphaFoldDB" id="A0A8J4L4F3"/>
<gene>
    <name evidence="3" type="ORF">FQA23_0014501</name>
</gene>
<sequence>WSKLGALLHLKLFQLSSKSGVEYCCRTTDPSAVLTCLNVQERHFLIHVGKVPAKQKLQDTSRLTPAYLPCCWLCATHFVACVWVFFLNCNASFQREMKTGLNAEYMHSNKRRAIQHMDAKCPFTAPIQTQHPPPRGDAWRGGP</sequence>